<sequence>MIKTVTLNTPSLSPAKYPSSQLLIPTFTLNKSNLSTTASHPPTQTTVQPVTHSTHRTNHSKQTQSFHYTPVIPQPSIYSVVFIPPPPTCPSRSQPLLPPLRIQHTTLYREFKVD</sequence>
<accession>A0A5B7EWH6</accession>
<dbReference type="Proteomes" id="UP000324222">
    <property type="component" value="Unassembled WGS sequence"/>
</dbReference>
<dbReference type="AlphaFoldDB" id="A0A5B7EWH6"/>
<proteinExistence type="predicted"/>
<comment type="caution">
    <text evidence="2">The sequence shown here is derived from an EMBL/GenBank/DDBJ whole genome shotgun (WGS) entry which is preliminary data.</text>
</comment>
<gene>
    <name evidence="2" type="ORF">E2C01_030131</name>
</gene>
<evidence type="ECO:0000313" key="2">
    <source>
        <dbReference type="EMBL" id="MPC36664.1"/>
    </source>
</evidence>
<evidence type="ECO:0000313" key="3">
    <source>
        <dbReference type="Proteomes" id="UP000324222"/>
    </source>
</evidence>
<feature type="region of interest" description="Disordered" evidence="1">
    <location>
        <begin position="33"/>
        <end position="66"/>
    </location>
</feature>
<dbReference type="EMBL" id="VSRR010003572">
    <property type="protein sequence ID" value="MPC36664.1"/>
    <property type="molecule type" value="Genomic_DNA"/>
</dbReference>
<organism evidence="2 3">
    <name type="scientific">Portunus trituberculatus</name>
    <name type="common">Swimming crab</name>
    <name type="synonym">Neptunus trituberculatus</name>
    <dbReference type="NCBI Taxonomy" id="210409"/>
    <lineage>
        <taxon>Eukaryota</taxon>
        <taxon>Metazoa</taxon>
        <taxon>Ecdysozoa</taxon>
        <taxon>Arthropoda</taxon>
        <taxon>Crustacea</taxon>
        <taxon>Multicrustacea</taxon>
        <taxon>Malacostraca</taxon>
        <taxon>Eumalacostraca</taxon>
        <taxon>Eucarida</taxon>
        <taxon>Decapoda</taxon>
        <taxon>Pleocyemata</taxon>
        <taxon>Brachyura</taxon>
        <taxon>Eubrachyura</taxon>
        <taxon>Portunoidea</taxon>
        <taxon>Portunidae</taxon>
        <taxon>Portuninae</taxon>
        <taxon>Portunus</taxon>
    </lineage>
</organism>
<feature type="compositionally biased region" description="Low complexity" evidence="1">
    <location>
        <begin position="39"/>
        <end position="52"/>
    </location>
</feature>
<reference evidence="2 3" key="1">
    <citation type="submission" date="2019-05" db="EMBL/GenBank/DDBJ databases">
        <title>Another draft genome of Portunus trituberculatus and its Hox gene families provides insights of decapod evolution.</title>
        <authorList>
            <person name="Jeong J.-H."/>
            <person name="Song I."/>
            <person name="Kim S."/>
            <person name="Choi T."/>
            <person name="Kim D."/>
            <person name="Ryu S."/>
            <person name="Kim W."/>
        </authorList>
    </citation>
    <scope>NUCLEOTIDE SEQUENCE [LARGE SCALE GENOMIC DNA]</scope>
    <source>
        <tissue evidence="2">Muscle</tissue>
    </source>
</reference>
<name>A0A5B7EWH6_PORTR</name>
<keyword evidence="3" id="KW-1185">Reference proteome</keyword>
<evidence type="ECO:0000256" key="1">
    <source>
        <dbReference type="SAM" id="MobiDB-lite"/>
    </source>
</evidence>
<protein>
    <submittedName>
        <fullName evidence="2">Uncharacterized protein</fullName>
    </submittedName>
</protein>